<dbReference type="STRING" id="1246581.A0A2H9TID0"/>
<dbReference type="SUPFAM" id="SSF117892">
    <property type="entry name" value="Band 7/SPFH domain"/>
    <property type="match status" value="1"/>
</dbReference>
<name>A0A2H9TID0_9FUNG</name>
<protein>
    <submittedName>
        <fullName evidence="3">Putative prohibitin-1</fullName>
    </submittedName>
</protein>
<dbReference type="Gene3D" id="3.70.10.10">
    <property type="match status" value="1"/>
</dbReference>
<dbReference type="GO" id="GO:0000077">
    <property type="term" value="P:DNA damage checkpoint signaling"/>
    <property type="evidence" value="ECO:0007669"/>
    <property type="project" value="InterPro"/>
</dbReference>
<evidence type="ECO:0000313" key="4">
    <source>
        <dbReference type="Proteomes" id="UP000240830"/>
    </source>
</evidence>
<dbReference type="FunFam" id="3.30.479.30:FF:000001">
    <property type="entry name" value="Prohibitin 2"/>
    <property type="match status" value="1"/>
</dbReference>
<dbReference type="PRINTS" id="PR00679">
    <property type="entry name" value="PROHIBITIN"/>
</dbReference>
<keyword evidence="4" id="KW-1185">Reference proteome</keyword>
<evidence type="ECO:0000313" key="3">
    <source>
        <dbReference type="EMBL" id="PJF17370.1"/>
    </source>
</evidence>
<dbReference type="GO" id="GO:0045861">
    <property type="term" value="P:negative regulation of proteolysis"/>
    <property type="evidence" value="ECO:0007669"/>
    <property type="project" value="EnsemblFungi"/>
</dbReference>
<dbReference type="GO" id="GO:0000423">
    <property type="term" value="P:mitophagy"/>
    <property type="evidence" value="ECO:0007669"/>
    <property type="project" value="EnsemblFungi"/>
</dbReference>
<evidence type="ECO:0000259" key="2">
    <source>
        <dbReference type="SMART" id="SM00244"/>
    </source>
</evidence>
<dbReference type="SMART" id="SM00244">
    <property type="entry name" value="PHB"/>
    <property type="match status" value="1"/>
</dbReference>
<dbReference type="InterPro" id="IPR003021">
    <property type="entry name" value="Rad1_Rec1_Rad17"/>
</dbReference>
<organism evidence="3 4">
    <name type="scientific">Paramicrosporidium saccamoebae</name>
    <dbReference type="NCBI Taxonomy" id="1246581"/>
    <lineage>
        <taxon>Eukaryota</taxon>
        <taxon>Fungi</taxon>
        <taxon>Fungi incertae sedis</taxon>
        <taxon>Cryptomycota</taxon>
        <taxon>Cryptomycota incertae sedis</taxon>
        <taxon>Paramicrosporidium</taxon>
    </lineage>
</organism>
<proteinExistence type="inferred from homology"/>
<sequence>MSFQSALFERLVKWAVPVGIGASIMSSSIYSVDGGQRAVIFDRLAGVKQTVVGEGMHFVIPWLQRAIIYDIRTRPRIITTTTGSKDMQTVSLTLRVLHRPDIEKLPTIYSRLGPDYDERVLPSIGNEVLKATVAQFDASELITQREVVSARIREELLKRAMEFNIRLEDVSLTHLTFGPDFTRAVEAKQVAQQDAERARFIVEKSEHEKSAAIIRAQAEAHAAKILSDAMEKSGTGIVELRRIEAAKEVAASLSTAKNNPSVLFVPSDEGLKLSTDHHKTLQSHLYLPRSAFKGWHWRCPDDSDTQEEDDSRVFVLPMQQLLQVLEFSWNGAAHLTEPRFGTVRCEPIRIYVDRAKPQRISKWSVS</sequence>
<dbReference type="AlphaFoldDB" id="A0A2H9TID0"/>
<accession>A0A2H9TID0</accession>
<dbReference type="GO" id="GO:0006457">
    <property type="term" value="P:protein folding"/>
    <property type="evidence" value="ECO:0007669"/>
    <property type="project" value="EnsemblFungi"/>
</dbReference>
<dbReference type="CDD" id="cd03401">
    <property type="entry name" value="SPFH_prohibitin"/>
    <property type="match status" value="1"/>
</dbReference>
<dbReference type="InterPro" id="IPR000163">
    <property type="entry name" value="Prohibitin"/>
</dbReference>
<dbReference type="EMBL" id="MTSL01000178">
    <property type="protein sequence ID" value="PJF17370.1"/>
    <property type="molecule type" value="Genomic_DNA"/>
</dbReference>
<dbReference type="GO" id="GO:0035632">
    <property type="term" value="C:mitochondrial prohibitin complex"/>
    <property type="evidence" value="ECO:0007669"/>
    <property type="project" value="EnsemblFungi"/>
</dbReference>
<dbReference type="GO" id="GO:0140580">
    <property type="term" value="F:mitochondrion autophagosome adaptor activity"/>
    <property type="evidence" value="ECO:0007669"/>
    <property type="project" value="EnsemblFungi"/>
</dbReference>
<dbReference type="Proteomes" id="UP000240830">
    <property type="component" value="Unassembled WGS sequence"/>
</dbReference>
<dbReference type="PANTHER" id="PTHR23222:SF0">
    <property type="entry name" value="PROHIBITIN 1"/>
    <property type="match status" value="1"/>
</dbReference>
<dbReference type="Pfam" id="PF02144">
    <property type="entry name" value="Rad1"/>
    <property type="match status" value="1"/>
</dbReference>
<comment type="similarity">
    <text evidence="1">Belongs to the prohibitin family.</text>
</comment>
<reference evidence="3 4" key="1">
    <citation type="submission" date="2016-10" db="EMBL/GenBank/DDBJ databases">
        <title>The genome of Paramicrosporidium saccamoebae is the missing link in understanding Cryptomycota and Microsporidia evolution.</title>
        <authorList>
            <person name="Quandt C.A."/>
            <person name="Beaudet D."/>
            <person name="Corsaro D."/>
            <person name="Michel R."/>
            <person name="Corradi N."/>
            <person name="James T."/>
        </authorList>
    </citation>
    <scope>NUCLEOTIDE SEQUENCE [LARGE SCALE GENOMIC DNA]</scope>
    <source>
        <strain evidence="3 4">KSL3</strain>
    </source>
</reference>
<dbReference type="OrthoDB" id="275637at2759"/>
<gene>
    <name evidence="3" type="ORF">PSACC_02850</name>
</gene>
<dbReference type="InterPro" id="IPR036013">
    <property type="entry name" value="Band_7/SPFH_dom_sf"/>
</dbReference>
<dbReference type="GO" id="GO:0007007">
    <property type="term" value="P:inner mitochondrial membrane organization"/>
    <property type="evidence" value="ECO:0007669"/>
    <property type="project" value="EnsemblFungi"/>
</dbReference>
<comment type="caution">
    <text evidence="3">The sequence shown here is derived from an EMBL/GenBank/DDBJ whole genome shotgun (WGS) entry which is preliminary data.</text>
</comment>
<dbReference type="PANTHER" id="PTHR23222">
    <property type="entry name" value="PROHIBITIN"/>
    <property type="match status" value="1"/>
</dbReference>
<evidence type="ECO:0000256" key="1">
    <source>
        <dbReference type="ARBA" id="ARBA00009658"/>
    </source>
</evidence>
<dbReference type="Gene3D" id="3.30.479.30">
    <property type="entry name" value="Band 7 domain"/>
    <property type="match status" value="1"/>
</dbReference>
<feature type="domain" description="Band 7" evidence="2">
    <location>
        <begin position="28"/>
        <end position="189"/>
    </location>
</feature>
<dbReference type="GO" id="GO:0000001">
    <property type="term" value="P:mitochondrion inheritance"/>
    <property type="evidence" value="ECO:0007669"/>
    <property type="project" value="EnsemblFungi"/>
</dbReference>
<dbReference type="InterPro" id="IPR001107">
    <property type="entry name" value="Band_7"/>
</dbReference>
<dbReference type="Pfam" id="PF01145">
    <property type="entry name" value="Band_7"/>
    <property type="match status" value="1"/>
</dbReference>